<evidence type="ECO:0000313" key="2">
    <source>
        <dbReference type="EMBL" id="GHJ29218.1"/>
    </source>
</evidence>
<evidence type="ECO:0000259" key="1">
    <source>
        <dbReference type="Pfam" id="PF04149"/>
    </source>
</evidence>
<comment type="caution">
    <text evidence="2">The sequence shown here is derived from an EMBL/GenBank/DDBJ whole genome shotgun (WGS) entry which is preliminary data.</text>
</comment>
<dbReference type="InterPro" id="IPR007278">
    <property type="entry name" value="DUF397"/>
</dbReference>
<dbReference type="Pfam" id="PF04149">
    <property type="entry name" value="DUF397"/>
    <property type="match status" value="2"/>
</dbReference>
<dbReference type="EMBL" id="BNEK01000003">
    <property type="protein sequence ID" value="GHJ29218.1"/>
    <property type="molecule type" value="Genomic_DNA"/>
</dbReference>
<gene>
    <name evidence="2" type="ORF">TPA0910_36510</name>
</gene>
<keyword evidence="3" id="KW-1185">Reference proteome</keyword>
<dbReference type="RefSeq" id="WP_236257452.1">
    <property type="nucleotide sequence ID" value="NZ_BNEK01000003.1"/>
</dbReference>
<proteinExistence type="predicted"/>
<accession>A0ABQ3U0V8</accession>
<name>A0ABQ3U0V8_STRHY</name>
<evidence type="ECO:0000313" key="3">
    <source>
        <dbReference type="Proteomes" id="UP001054854"/>
    </source>
</evidence>
<sequence length="93" mass="9767">MSIEETAGGIGELAWFKSSYSSGAGGECVEVAMDWRKSSYSAGNGGECVEVVSCRPDAVHVRDSKNSTGPILTFAAHEWAEFVGFTASANTNV</sequence>
<feature type="domain" description="DUF397" evidence="1">
    <location>
        <begin position="34"/>
        <end position="84"/>
    </location>
</feature>
<dbReference type="Proteomes" id="UP001054854">
    <property type="component" value="Unassembled WGS sequence"/>
</dbReference>
<protein>
    <submittedName>
        <fullName evidence="2">Toxin</fullName>
    </submittedName>
</protein>
<organism evidence="2 3">
    <name type="scientific">Streptomyces hygroscopicus</name>
    <dbReference type="NCBI Taxonomy" id="1912"/>
    <lineage>
        <taxon>Bacteria</taxon>
        <taxon>Bacillati</taxon>
        <taxon>Actinomycetota</taxon>
        <taxon>Actinomycetes</taxon>
        <taxon>Kitasatosporales</taxon>
        <taxon>Streptomycetaceae</taxon>
        <taxon>Streptomyces</taxon>
        <taxon>Streptomyces violaceusniger group</taxon>
    </lineage>
</organism>
<reference evidence="2" key="1">
    <citation type="submission" date="2024-05" db="EMBL/GenBank/DDBJ databases">
        <title>Whole genome shotgun sequence of Streptomyces hygroscopicus NBRC 113678.</title>
        <authorList>
            <person name="Komaki H."/>
            <person name="Tamura T."/>
        </authorList>
    </citation>
    <scope>NUCLEOTIDE SEQUENCE</scope>
    <source>
        <strain evidence="2">N11-34</strain>
    </source>
</reference>
<feature type="domain" description="DUF397" evidence="1">
    <location>
        <begin position="13"/>
        <end position="32"/>
    </location>
</feature>